<dbReference type="PANTHER" id="PTHR47545:SF1">
    <property type="entry name" value="MULTIFUNCTIONAL CCA PROTEIN"/>
    <property type="match status" value="1"/>
</dbReference>
<dbReference type="InterPro" id="IPR002646">
    <property type="entry name" value="PolA_pol_head_dom"/>
</dbReference>
<dbReference type="PIRSF" id="PIRSF000813">
    <property type="entry name" value="CCA_bact"/>
    <property type="match status" value="1"/>
</dbReference>
<keyword evidence="6" id="KW-0547">Nucleotide-binding</keyword>
<evidence type="ECO:0000256" key="10">
    <source>
        <dbReference type="ARBA" id="ARBA00022884"/>
    </source>
</evidence>
<evidence type="ECO:0000256" key="3">
    <source>
        <dbReference type="ARBA" id="ARBA00022694"/>
    </source>
</evidence>
<evidence type="ECO:0000256" key="2">
    <source>
        <dbReference type="ARBA" id="ARBA00022679"/>
    </source>
</evidence>
<keyword evidence="2 11" id="KW-0808">Transferase</keyword>
<evidence type="ECO:0000259" key="12">
    <source>
        <dbReference type="Pfam" id="PF01743"/>
    </source>
</evidence>
<sequence>MIPLLAVPGDPATQGLDVYVVGGAVRDALMGQPAGDRDWVVVGASPEIMAERGFIPVGGDFPVFLHPRTKEEYALARTERKSGRGYHGFTFYAGQDVSLEDDLKRRDLTMNAMAQGPDGRIVDPFHGQSDIEHKVLRHVGEAFCEDPVRLLRLARFAARFPQFSIAPETLDLARRLVGDGEVDALVPERVWRELEKSLKTFRPDRFLFVMQEVGAMSRVLPGLVVDAAVDKALVGAAAQGLPLPGRFALLCHRSEDPAAIAAHIRAPGECRDQAVLLSVVLDSLPAALPQDWLDLIERCDGLRKPQRFLDVLQAAACVATVDLDAWKRRLDAVRGIDAGAVARTASGGDAIRRALRDARLDVLRTL</sequence>
<dbReference type="InterPro" id="IPR032828">
    <property type="entry name" value="PolyA_RNA-bd"/>
</dbReference>
<keyword evidence="10 11" id="KW-0694">RNA-binding</keyword>
<dbReference type="GO" id="GO:0004810">
    <property type="term" value="F:CCA tRNA nucleotidyltransferase activity"/>
    <property type="evidence" value="ECO:0007669"/>
    <property type="project" value="InterPro"/>
</dbReference>
<organism evidence="14 15">
    <name type="scientific">Paracandidimonas soli</name>
    <dbReference type="NCBI Taxonomy" id="1917182"/>
    <lineage>
        <taxon>Bacteria</taxon>
        <taxon>Pseudomonadati</taxon>
        <taxon>Pseudomonadota</taxon>
        <taxon>Betaproteobacteria</taxon>
        <taxon>Burkholderiales</taxon>
        <taxon>Alcaligenaceae</taxon>
        <taxon>Paracandidimonas</taxon>
    </lineage>
</organism>
<dbReference type="InterPro" id="IPR050124">
    <property type="entry name" value="tRNA_CCA-adding_enzyme"/>
</dbReference>
<dbReference type="GO" id="GO:0001680">
    <property type="term" value="P:tRNA 3'-terminal CCA addition"/>
    <property type="evidence" value="ECO:0007669"/>
    <property type="project" value="InterPro"/>
</dbReference>
<dbReference type="InterPro" id="IPR012006">
    <property type="entry name" value="CCA_bact"/>
</dbReference>
<evidence type="ECO:0000259" key="13">
    <source>
        <dbReference type="Pfam" id="PF12627"/>
    </source>
</evidence>
<protein>
    <submittedName>
        <fullName evidence="14">tRNA nucleotidyltransferase (CCA-adding enzyme)</fullName>
    </submittedName>
</protein>
<dbReference type="OrthoDB" id="9805698at2"/>
<evidence type="ECO:0000313" key="14">
    <source>
        <dbReference type="EMBL" id="TCV02955.1"/>
    </source>
</evidence>
<dbReference type="Gene3D" id="3.30.460.10">
    <property type="entry name" value="Beta Polymerase, domain 2"/>
    <property type="match status" value="1"/>
</dbReference>
<gene>
    <name evidence="14" type="ORF">EV686_101415</name>
</gene>
<dbReference type="AlphaFoldDB" id="A0A4R3VIZ6"/>
<name>A0A4R3VIZ6_9BURK</name>
<keyword evidence="9" id="KW-0460">Magnesium</keyword>
<dbReference type="Pfam" id="PF12627">
    <property type="entry name" value="PolyA_pol_RNAbd"/>
    <property type="match status" value="1"/>
</dbReference>
<dbReference type="PANTHER" id="PTHR47545">
    <property type="entry name" value="MULTIFUNCTIONAL CCA PROTEIN"/>
    <property type="match status" value="1"/>
</dbReference>
<accession>A0A4R3VIZ6</accession>
<evidence type="ECO:0000256" key="9">
    <source>
        <dbReference type="ARBA" id="ARBA00022842"/>
    </source>
</evidence>
<comment type="cofactor">
    <cofactor evidence="1">
        <name>Mg(2+)</name>
        <dbReference type="ChEBI" id="CHEBI:18420"/>
    </cofactor>
</comment>
<dbReference type="Proteomes" id="UP000294692">
    <property type="component" value="Unassembled WGS sequence"/>
</dbReference>
<comment type="caution">
    <text evidence="14">The sequence shown here is derived from an EMBL/GenBank/DDBJ whole genome shotgun (WGS) entry which is preliminary data.</text>
</comment>
<evidence type="ECO:0000256" key="5">
    <source>
        <dbReference type="ARBA" id="ARBA00022723"/>
    </source>
</evidence>
<evidence type="ECO:0000256" key="4">
    <source>
        <dbReference type="ARBA" id="ARBA00022695"/>
    </source>
</evidence>
<dbReference type="CDD" id="cd05398">
    <property type="entry name" value="NT_ClassII-CCAase"/>
    <property type="match status" value="1"/>
</dbReference>
<dbReference type="GO" id="GO:0003723">
    <property type="term" value="F:RNA binding"/>
    <property type="evidence" value="ECO:0007669"/>
    <property type="project" value="UniProtKB-KW"/>
</dbReference>
<dbReference type="RefSeq" id="WP_132472946.1">
    <property type="nucleotide sequence ID" value="NZ_JBHRVM010000001.1"/>
</dbReference>
<evidence type="ECO:0000256" key="1">
    <source>
        <dbReference type="ARBA" id="ARBA00001946"/>
    </source>
</evidence>
<dbReference type="GO" id="GO:0005524">
    <property type="term" value="F:ATP binding"/>
    <property type="evidence" value="ECO:0007669"/>
    <property type="project" value="UniProtKB-KW"/>
</dbReference>
<feature type="domain" description="tRNA nucleotidyltransferase/poly(A) polymerase RNA and SrmB- binding" evidence="13">
    <location>
        <begin position="163"/>
        <end position="223"/>
    </location>
</feature>
<proteinExistence type="inferred from homology"/>
<dbReference type="EMBL" id="SMBX01000001">
    <property type="protein sequence ID" value="TCV02955.1"/>
    <property type="molecule type" value="Genomic_DNA"/>
</dbReference>
<evidence type="ECO:0000256" key="6">
    <source>
        <dbReference type="ARBA" id="ARBA00022741"/>
    </source>
</evidence>
<dbReference type="SUPFAM" id="SSF81891">
    <property type="entry name" value="Poly A polymerase C-terminal region-like"/>
    <property type="match status" value="1"/>
</dbReference>
<comment type="similarity">
    <text evidence="11">Belongs to the tRNA nucleotidyltransferase/poly(A) polymerase family.</text>
</comment>
<keyword evidence="5" id="KW-0479">Metal-binding</keyword>
<evidence type="ECO:0000256" key="7">
    <source>
        <dbReference type="ARBA" id="ARBA00022800"/>
    </source>
</evidence>
<dbReference type="GO" id="GO:0042245">
    <property type="term" value="P:RNA repair"/>
    <property type="evidence" value="ECO:0007669"/>
    <property type="project" value="UniProtKB-KW"/>
</dbReference>
<evidence type="ECO:0000313" key="15">
    <source>
        <dbReference type="Proteomes" id="UP000294692"/>
    </source>
</evidence>
<dbReference type="Pfam" id="PF01743">
    <property type="entry name" value="PolyA_pol"/>
    <property type="match status" value="1"/>
</dbReference>
<keyword evidence="7" id="KW-0692">RNA repair</keyword>
<reference evidence="14 15" key="1">
    <citation type="submission" date="2019-03" db="EMBL/GenBank/DDBJ databases">
        <title>Genomic Encyclopedia of Type Strains, Phase IV (KMG-IV): sequencing the most valuable type-strain genomes for metagenomic binning, comparative biology and taxonomic classification.</title>
        <authorList>
            <person name="Goeker M."/>
        </authorList>
    </citation>
    <scope>NUCLEOTIDE SEQUENCE [LARGE SCALE GENOMIC DNA]</scope>
    <source>
        <strain evidence="14 15">DSM 100048</strain>
    </source>
</reference>
<keyword evidence="15" id="KW-1185">Reference proteome</keyword>
<dbReference type="InterPro" id="IPR043519">
    <property type="entry name" value="NT_sf"/>
</dbReference>
<dbReference type="Gene3D" id="1.10.3090.10">
    <property type="entry name" value="cca-adding enzyme, domain 2"/>
    <property type="match status" value="1"/>
</dbReference>
<keyword evidence="8" id="KW-0067">ATP-binding</keyword>
<feature type="domain" description="Poly A polymerase head" evidence="12">
    <location>
        <begin position="18"/>
        <end position="137"/>
    </location>
</feature>
<keyword evidence="4" id="KW-0548">Nucleotidyltransferase</keyword>
<evidence type="ECO:0000256" key="11">
    <source>
        <dbReference type="RuleBase" id="RU003953"/>
    </source>
</evidence>
<dbReference type="GO" id="GO:0046872">
    <property type="term" value="F:metal ion binding"/>
    <property type="evidence" value="ECO:0007669"/>
    <property type="project" value="UniProtKB-KW"/>
</dbReference>
<evidence type="ECO:0000256" key="8">
    <source>
        <dbReference type="ARBA" id="ARBA00022840"/>
    </source>
</evidence>
<keyword evidence="3" id="KW-0819">tRNA processing</keyword>
<dbReference type="SUPFAM" id="SSF81301">
    <property type="entry name" value="Nucleotidyltransferase"/>
    <property type="match status" value="1"/>
</dbReference>